<reference evidence="1 2" key="1">
    <citation type="submission" date="2024-05" db="EMBL/GenBank/DDBJ databases">
        <title>A draft genome resource for the thread blight pathogen Marasmius tenuissimus strain MS-2.</title>
        <authorList>
            <person name="Yulfo-Soto G.E."/>
            <person name="Baruah I.K."/>
            <person name="Amoako-Attah I."/>
            <person name="Bukari Y."/>
            <person name="Meinhardt L.W."/>
            <person name="Bailey B.A."/>
            <person name="Cohen S.P."/>
        </authorList>
    </citation>
    <scope>NUCLEOTIDE SEQUENCE [LARGE SCALE GENOMIC DNA]</scope>
    <source>
        <strain evidence="1 2">MS-2</strain>
    </source>
</reference>
<protein>
    <recommendedName>
        <fullName evidence="3">BTB domain-containing protein</fullName>
    </recommendedName>
</protein>
<accession>A0ABR3ABR0</accession>
<gene>
    <name evidence="1" type="ORF">AAF712_002265</name>
</gene>
<dbReference type="Proteomes" id="UP001437256">
    <property type="component" value="Unassembled WGS sequence"/>
</dbReference>
<evidence type="ECO:0000313" key="2">
    <source>
        <dbReference type="Proteomes" id="UP001437256"/>
    </source>
</evidence>
<evidence type="ECO:0008006" key="3">
    <source>
        <dbReference type="Google" id="ProtNLM"/>
    </source>
</evidence>
<comment type="caution">
    <text evidence="1">The sequence shown here is derived from an EMBL/GenBank/DDBJ whole genome shotgun (WGS) entry which is preliminary data.</text>
</comment>
<name>A0ABR3ABR0_9AGAR</name>
<organism evidence="1 2">
    <name type="scientific">Marasmius tenuissimus</name>
    <dbReference type="NCBI Taxonomy" id="585030"/>
    <lineage>
        <taxon>Eukaryota</taxon>
        <taxon>Fungi</taxon>
        <taxon>Dikarya</taxon>
        <taxon>Basidiomycota</taxon>
        <taxon>Agaricomycotina</taxon>
        <taxon>Agaricomycetes</taxon>
        <taxon>Agaricomycetidae</taxon>
        <taxon>Agaricales</taxon>
        <taxon>Marasmiineae</taxon>
        <taxon>Marasmiaceae</taxon>
        <taxon>Marasmius</taxon>
    </lineage>
</organism>
<sequence>MLSRRHDIFYTDTIVFEVNNKLFRVPSRYFHEHSAIFGGASQLSAGCNEGKSDEHPVTLPLPPEASTDDFVHLLKVIWPLTVGQPSPTHLTREEWLSVLKLSVFWEFNNIRNTAITQIGECGLTLMDKIVLGRQFRVKAWFEDGLKTLASPVARLPELEELKALQLGEDTLLRLLYLRDRMPSSCAKFLEDFGSNPAEYDGLNCRSCGMVVRKHPRRKDCPSVLDIFGDELCGFE</sequence>
<evidence type="ECO:0000313" key="1">
    <source>
        <dbReference type="EMBL" id="KAL0070434.1"/>
    </source>
</evidence>
<keyword evidence="2" id="KW-1185">Reference proteome</keyword>
<proteinExistence type="predicted"/>
<dbReference type="EMBL" id="JBBXMP010000006">
    <property type="protein sequence ID" value="KAL0070434.1"/>
    <property type="molecule type" value="Genomic_DNA"/>
</dbReference>